<feature type="compositionally biased region" description="Basic residues" evidence="1">
    <location>
        <begin position="134"/>
        <end position="143"/>
    </location>
</feature>
<reference evidence="4 5" key="1">
    <citation type="submission" date="2018-01" db="EMBL/GenBank/DDBJ databases">
        <title>Draft genome of the strawberry crown rot pathogen Phytophthora cactorum.</title>
        <authorList>
            <person name="Armitage A.D."/>
            <person name="Lysoe E."/>
            <person name="Nellist C.F."/>
            <person name="Harrison R.J."/>
            <person name="Brurberg M.B."/>
        </authorList>
    </citation>
    <scope>NUCLEOTIDE SEQUENCE [LARGE SCALE GENOMIC DNA]</scope>
    <source>
        <strain evidence="4 5">10300</strain>
    </source>
</reference>
<name>A0A329SC28_9STRA</name>
<keyword evidence="5" id="KW-1185">Reference proteome</keyword>
<proteinExistence type="predicted"/>
<accession>A0A329SC28</accession>
<protein>
    <submittedName>
        <fullName evidence="4">Uncharacterized protein</fullName>
    </submittedName>
</protein>
<dbReference type="OrthoDB" id="128060at2759"/>
<dbReference type="EMBL" id="MJFZ01000248">
    <property type="protein sequence ID" value="RAW33152.1"/>
    <property type="molecule type" value="Genomic_DNA"/>
</dbReference>
<reference evidence="3" key="2">
    <citation type="submission" date="2018-10" db="EMBL/GenBank/DDBJ databases">
        <title>Effector identification in a new, highly contiguous assembly of the strawberry crown rot pathogen Phytophthora cactorum.</title>
        <authorList>
            <person name="Armitage A.D."/>
            <person name="Nellist C.F."/>
            <person name="Bates H."/>
            <person name="Vickerstaff R.J."/>
            <person name="Harrison R.J."/>
        </authorList>
    </citation>
    <scope>NUCLEOTIDE SEQUENCE</scope>
    <source>
        <strain evidence="3">4040</strain>
    </source>
</reference>
<comment type="caution">
    <text evidence="4">The sequence shown here is derived from an EMBL/GenBank/DDBJ whole genome shotgun (WGS) entry which is preliminary data.</text>
</comment>
<organism evidence="4 5">
    <name type="scientific">Phytophthora cactorum</name>
    <dbReference type="NCBI Taxonomy" id="29920"/>
    <lineage>
        <taxon>Eukaryota</taxon>
        <taxon>Sar</taxon>
        <taxon>Stramenopiles</taxon>
        <taxon>Oomycota</taxon>
        <taxon>Peronosporomycetes</taxon>
        <taxon>Peronosporales</taxon>
        <taxon>Peronosporaceae</taxon>
        <taxon>Phytophthora</taxon>
    </lineage>
</organism>
<dbReference type="EMBL" id="RCMK01000201">
    <property type="protein sequence ID" value="KAG2944561.1"/>
    <property type="molecule type" value="Genomic_DNA"/>
</dbReference>
<dbReference type="Proteomes" id="UP000736787">
    <property type="component" value="Unassembled WGS sequence"/>
</dbReference>
<evidence type="ECO:0000313" key="3">
    <source>
        <dbReference type="EMBL" id="KAG2944561.1"/>
    </source>
</evidence>
<dbReference type="AlphaFoldDB" id="A0A329SC28"/>
<evidence type="ECO:0000256" key="1">
    <source>
        <dbReference type="SAM" id="MobiDB-lite"/>
    </source>
</evidence>
<evidence type="ECO:0000313" key="5">
    <source>
        <dbReference type="Proteomes" id="UP000251314"/>
    </source>
</evidence>
<dbReference type="VEuPathDB" id="FungiDB:PC110_g10510"/>
<feature type="signal peptide" evidence="2">
    <location>
        <begin position="1"/>
        <end position="21"/>
    </location>
</feature>
<evidence type="ECO:0000256" key="2">
    <source>
        <dbReference type="SAM" id="SignalP"/>
    </source>
</evidence>
<sequence>MARSMVFTCGLPLIFWGDAVQYAVVILNRAPTNSSPGRASPMKRPEEAELRALCTARHARGNRQRYKRLQCLPAKDKVVVTTQHAKNIETLDKKQNENVQKLYLEDDTPEADSKRGTPPASGEKDTRVGTAIGRAKRRGKKMK</sequence>
<feature type="chain" id="PRO_5044073241" evidence="2">
    <location>
        <begin position="22"/>
        <end position="143"/>
    </location>
</feature>
<dbReference type="Proteomes" id="UP000251314">
    <property type="component" value="Unassembled WGS sequence"/>
</dbReference>
<gene>
    <name evidence="4" type="ORF">PC110_g10510</name>
    <name evidence="3" type="ORF">PC117_g9006</name>
</gene>
<evidence type="ECO:0000313" key="4">
    <source>
        <dbReference type="EMBL" id="RAW33152.1"/>
    </source>
</evidence>
<keyword evidence="2" id="KW-0732">Signal</keyword>
<feature type="region of interest" description="Disordered" evidence="1">
    <location>
        <begin position="91"/>
        <end position="143"/>
    </location>
</feature>